<dbReference type="STRING" id="1313304.CALK_1698"/>
<dbReference type="SMART" id="SM00240">
    <property type="entry name" value="FHA"/>
    <property type="match status" value="1"/>
</dbReference>
<feature type="domain" description="FHA" evidence="2">
    <location>
        <begin position="23"/>
        <end position="74"/>
    </location>
</feature>
<dbReference type="EMBL" id="ASJR01000014">
    <property type="protein sequence ID" value="ERP31353.1"/>
    <property type="molecule type" value="Genomic_DNA"/>
</dbReference>
<dbReference type="InterPro" id="IPR050923">
    <property type="entry name" value="Cell_Proc_Reg/RNA_Proc"/>
</dbReference>
<keyword evidence="4" id="KW-1185">Reference proteome</keyword>
<evidence type="ECO:0000313" key="3">
    <source>
        <dbReference type="EMBL" id="ERP31353.1"/>
    </source>
</evidence>
<name>U7D5Z3_9BACT</name>
<proteinExistence type="predicted"/>
<comment type="caution">
    <text evidence="3">The sequence shown here is derived from an EMBL/GenBank/DDBJ whole genome shotgun (WGS) entry which is preliminary data.</text>
</comment>
<protein>
    <recommendedName>
        <fullName evidence="2">FHA domain-containing protein</fullName>
    </recommendedName>
</protein>
<feature type="region of interest" description="Disordered" evidence="1">
    <location>
        <begin position="96"/>
        <end position="159"/>
    </location>
</feature>
<feature type="compositionally biased region" description="Basic and acidic residues" evidence="1">
    <location>
        <begin position="147"/>
        <end position="156"/>
    </location>
</feature>
<dbReference type="AlphaFoldDB" id="U7D5Z3"/>
<dbReference type="InterPro" id="IPR000253">
    <property type="entry name" value="FHA_dom"/>
</dbReference>
<accession>U7D5Z3</accession>
<organism evidence="3 4">
    <name type="scientific">Chitinivibrio alkaliphilus ACht1</name>
    <dbReference type="NCBI Taxonomy" id="1313304"/>
    <lineage>
        <taxon>Bacteria</taxon>
        <taxon>Pseudomonadati</taxon>
        <taxon>Fibrobacterota</taxon>
        <taxon>Chitinivibrionia</taxon>
        <taxon>Chitinivibrionales</taxon>
        <taxon>Chitinivibrionaceae</taxon>
        <taxon>Chitinivibrio</taxon>
    </lineage>
</organism>
<dbReference type="CDD" id="cd00060">
    <property type="entry name" value="FHA"/>
    <property type="match status" value="2"/>
</dbReference>
<dbReference type="Proteomes" id="UP000017148">
    <property type="component" value="Unassembled WGS sequence"/>
</dbReference>
<evidence type="ECO:0000256" key="1">
    <source>
        <dbReference type="SAM" id="MobiDB-lite"/>
    </source>
</evidence>
<gene>
    <name evidence="3" type="ORF">CALK_1698</name>
</gene>
<dbReference type="RefSeq" id="WP_022637138.1">
    <property type="nucleotide sequence ID" value="NZ_ASJR01000014.1"/>
</dbReference>
<dbReference type="Pfam" id="PF00498">
    <property type="entry name" value="FHA"/>
    <property type="match status" value="1"/>
</dbReference>
<dbReference type="PANTHER" id="PTHR23308">
    <property type="entry name" value="NUCLEAR INHIBITOR OF PROTEIN PHOSPHATASE-1"/>
    <property type="match status" value="1"/>
</dbReference>
<reference evidence="3 4" key="1">
    <citation type="journal article" date="2013" name="Environ. Microbiol.">
        <title>Genome analysis of Chitinivibrio alkaliphilus gen. nov., sp. nov., a novel extremely haloalkaliphilic anaerobic chitinolytic bacterium from the candidate phylum Termite Group 3.</title>
        <authorList>
            <person name="Sorokin D.Y."/>
            <person name="Gumerov V.M."/>
            <person name="Rakitin A.L."/>
            <person name="Beletsky A.V."/>
            <person name="Damste J.S."/>
            <person name="Muyzer G."/>
            <person name="Mardanov A.V."/>
            <person name="Ravin N.V."/>
        </authorList>
    </citation>
    <scope>NUCLEOTIDE SEQUENCE [LARGE SCALE GENOMIC DNA]</scope>
    <source>
        <strain evidence="3 4">ACht1</strain>
    </source>
</reference>
<dbReference type="SUPFAM" id="SSF49879">
    <property type="entry name" value="SMAD/FHA domain"/>
    <property type="match status" value="2"/>
</dbReference>
<dbReference type="OrthoDB" id="7869657at2"/>
<dbReference type="PROSITE" id="PS50006">
    <property type="entry name" value="FHA_DOMAIN"/>
    <property type="match status" value="1"/>
</dbReference>
<dbReference type="Gene3D" id="2.60.200.20">
    <property type="match status" value="2"/>
</dbReference>
<sequence length="262" mass="28792">MLNIIIKHKATPIKTYQTAKDGATLGRLKTNDIIIQDLAVSRTHLKFEFPEDGSAPLVHDLGSLNGTYMNGKKIETLRVENVFALTVGDFTIELIPPHSSSPAPETPEPAHLDGTPAHDEEAPVVTISEEPPPAEEEESLIFSSSDKNSKQEKNSKDISQYTTENRGILIEVERQIVYKINKTPMTLGNTDDDDIYVEGGVLSAGKIATLRVSSEGEHILRASNKFTGKFKINDKKVSEAILHHGDKIKIGNSKFSFMLKTG</sequence>
<feature type="compositionally biased region" description="Basic and acidic residues" evidence="1">
    <location>
        <begin position="108"/>
        <end position="121"/>
    </location>
</feature>
<evidence type="ECO:0000313" key="4">
    <source>
        <dbReference type="Proteomes" id="UP000017148"/>
    </source>
</evidence>
<evidence type="ECO:0000259" key="2">
    <source>
        <dbReference type="PROSITE" id="PS50006"/>
    </source>
</evidence>
<dbReference type="InterPro" id="IPR008984">
    <property type="entry name" value="SMAD_FHA_dom_sf"/>
</dbReference>